<sequence length="132" mass="14122">MRRRRRLEFGPPLTATGTATTRRAEAAAAASCFALTELYDDNVLPRNGRLGQEMHAHGLAGPGHDGQMCVVEEDSALIKRKGSLDDARAVRTDGQARLEMDDHRALAFLTLLTGLGGQATSPVAGVEPRRTG</sequence>
<organism evidence="1 2">
    <name type="scientific">Moesziomyces aphidis</name>
    <name type="common">Pseudozyma aphidis</name>
    <dbReference type="NCBI Taxonomy" id="84754"/>
    <lineage>
        <taxon>Eukaryota</taxon>
        <taxon>Fungi</taxon>
        <taxon>Dikarya</taxon>
        <taxon>Basidiomycota</taxon>
        <taxon>Ustilaginomycotina</taxon>
        <taxon>Ustilaginomycetes</taxon>
        <taxon>Ustilaginales</taxon>
        <taxon>Ustilaginaceae</taxon>
        <taxon>Moesziomyces</taxon>
    </lineage>
</organism>
<dbReference type="EMBL" id="AWNI01000008">
    <property type="protein sequence ID" value="ETS63384.1"/>
    <property type="molecule type" value="Genomic_DNA"/>
</dbReference>
<dbReference type="AlphaFoldDB" id="W3VPA8"/>
<dbReference type="Proteomes" id="UP000019462">
    <property type="component" value="Unassembled WGS sequence"/>
</dbReference>
<gene>
    <name evidence="1" type="ORF">PaG_01665</name>
</gene>
<evidence type="ECO:0000313" key="2">
    <source>
        <dbReference type="Proteomes" id="UP000019462"/>
    </source>
</evidence>
<name>W3VPA8_MOEAP</name>
<dbReference type="HOGENOM" id="CLU_1917964_0_0_1"/>
<evidence type="ECO:0000313" key="1">
    <source>
        <dbReference type="EMBL" id="ETS63384.1"/>
    </source>
</evidence>
<keyword evidence="2" id="KW-1185">Reference proteome</keyword>
<comment type="caution">
    <text evidence="1">The sequence shown here is derived from an EMBL/GenBank/DDBJ whole genome shotgun (WGS) entry which is preliminary data.</text>
</comment>
<proteinExistence type="predicted"/>
<protein>
    <submittedName>
        <fullName evidence="1">Uncharacterized protein</fullName>
    </submittedName>
</protein>
<reference evidence="1 2" key="1">
    <citation type="journal article" date="2014" name="Genome Announc.">
        <title>Genome sequence of the basidiomycetous fungus Pseudozyma aphidis DSM70725, an efficient producer of biosurfactant mannosylerythritol lipids.</title>
        <authorList>
            <person name="Lorenz S."/>
            <person name="Guenther M."/>
            <person name="Grumaz C."/>
            <person name="Rupp S."/>
            <person name="Zibek S."/>
            <person name="Sohn K."/>
        </authorList>
    </citation>
    <scope>NUCLEOTIDE SEQUENCE [LARGE SCALE GENOMIC DNA]</scope>
    <source>
        <strain evidence="2">ATCC 32657 / CBS 517.83 / DSM 70725 / JCM 10318 / NBRC 10182 / NRRL Y-7954 / St-0401</strain>
    </source>
</reference>
<accession>W3VPA8</accession>